<dbReference type="PANTHER" id="PTHR11452">
    <property type="entry name" value="ALPHA-GALACTOSIDASE/ALPHA-N-ACETYLGALACTOSAMINIDASE"/>
    <property type="match status" value="1"/>
</dbReference>
<comment type="subcellular location">
    <subcellularLocation>
        <location evidence="3">Secreted</location>
    </subcellularLocation>
</comment>
<comment type="function">
    <text evidence="2">Hydrolyzes a variety of simple alpha-D-galactoside as well as more complex molecules such as oligosaccharides and polysaccharides.</text>
</comment>
<evidence type="ECO:0000256" key="11">
    <source>
        <dbReference type="RuleBase" id="RU361168"/>
    </source>
</evidence>
<dbReference type="InterPro" id="IPR013785">
    <property type="entry name" value="Aldolase_TIM"/>
</dbReference>
<accession>A0A9W4I8B4</accession>
<dbReference type="GO" id="GO:0004557">
    <property type="term" value="F:alpha-galactosidase activity"/>
    <property type="evidence" value="ECO:0007669"/>
    <property type="project" value="UniProtKB-EC"/>
</dbReference>
<evidence type="ECO:0000256" key="1">
    <source>
        <dbReference type="ARBA" id="ARBA00001255"/>
    </source>
</evidence>
<evidence type="ECO:0000256" key="7">
    <source>
        <dbReference type="ARBA" id="ARBA00022801"/>
    </source>
</evidence>
<proteinExistence type="inferred from homology"/>
<dbReference type="Gene3D" id="3.20.20.70">
    <property type="entry name" value="Aldolase class I"/>
    <property type="match status" value="1"/>
</dbReference>
<evidence type="ECO:0000256" key="3">
    <source>
        <dbReference type="ARBA" id="ARBA00004613"/>
    </source>
</evidence>
<evidence type="ECO:0000256" key="9">
    <source>
        <dbReference type="ARBA" id="ARBA00023180"/>
    </source>
</evidence>
<evidence type="ECO:0000256" key="6">
    <source>
        <dbReference type="ARBA" id="ARBA00022729"/>
    </source>
</evidence>
<name>A0A9W4I8B4_PENOL</name>
<dbReference type="SUPFAM" id="SSF51011">
    <property type="entry name" value="Glycosyl hydrolase domain"/>
    <property type="match status" value="1"/>
</dbReference>
<comment type="similarity">
    <text evidence="4 11">Belongs to the glycosyl hydrolase 27 family.</text>
</comment>
<sequence length="484" mass="53681">MFVNLLLLATLLAGGADALVRENGIVSSLPYSLVAASNLTLIYTETTINPPQGRLPALGWNSWNAFECDIDAVKIMVAANHMVNLGLKDVGYEYVNIDDCWSVKYARNASNNRIIPDPGKFPNGIVGVAEQVHALGLKIGIYSSAGETTCAGYPASLGYETVDAEAFAEWGIDYLKYDDCGVPPDWKDEYTGCVPDSDEDPSSWNFPNGTCPDLADPAPEGYDWTTSKTHQRYINMRDALLNVNRTILYSLCDMGHANVNTWGNSTGNSWRITNDIKRKCNICSSYGHPAQISLAEWVRISEIANENIFLLDYVDFWGHPDPDMLEVGNGNLTLAENRAHFALWAIMKSPLLIGTPLDSIHHQHLAILKNKYLLAFHQDPIIGGPAVPYKWGYNPYWTFDPAHPAEYWSGVSTTLEATLVLILNSENVTSRRTAVWSEIPELRGYDSYQVIDGWTGENLGCVRNQYSADLESHDVAFLVVKEQC</sequence>
<dbReference type="OrthoDB" id="5795902at2759"/>
<keyword evidence="9" id="KW-0325">Glycoprotein</keyword>
<evidence type="ECO:0000313" key="15">
    <source>
        <dbReference type="Proteomes" id="UP001153618"/>
    </source>
</evidence>
<feature type="chain" id="PRO_5040904497" description="Alpha-galactosidase" evidence="12">
    <location>
        <begin position="19"/>
        <end position="484"/>
    </location>
</feature>
<keyword evidence="7 11" id="KW-0378">Hydrolase</keyword>
<dbReference type="SUPFAM" id="SSF51445">
    <property type="entry name" value="(Trans)glycosidases"/>
    <property type="match status" value="1"/>
</dbReference>
<dbReference type="Proteomes" id="UP001153618">
    <property type="component" value="Unassembled WGS sequence"/>
</dbReference>
<dbReference type="Gene3D" id="2.60.40.1180">
    <property type="entry name" value="Golgi alpha-mannosidase II"/>
    <property type="match status" value="1"/>
</dbReference>
<dbReference type="AlphaFoldDB" id="A0A9W4I8B4"/>
<feature type="signal peptide" evidence="12">
    <location>
        <begin position="1"/>
        <end position="18"/>
    </location>
</feature>
<comment type="caution">
    <text evidence="14">The sequence shown here is derived from an EMBL/GenBank/DDBJ whole genome shotgun (WGS) entry which is preliminary data.</text>
</comment>
<dbReference type="InterPro" id="IPR041233">
    <property type="entry name" value="Melibiase_C"/>
</dbReference>
<keyword evidence="8 11" id="KW-1015">Disulfide bond</keyword>
<dbReference type="Pfam" id="PF16499">
    <property type="entry name" value="Melibiase_2"/>
    <property type="match status" value="2"/>
</dbReference>
<evidence type="ECO:0000256" key="10">
    <source>
        <dbReference type="ARBA" id="ARBA00023295"/>
    </source>
</evidence>
<dbReference type="PRINTS" id="PR00740">
    <property type="entry name" value="GLHYDRLASE27"/>
</dbReference>
<keyword evidence="6 12" id="KW-0732">Signal</keyword>
<feature type="domain" description="Alpha galactosidase C-terminal" evidence="13">
    <location>
        <begin position="404"/>
        <end position="479"/>
    </location>
</feature>
<dbReference type="EC" id="3.2.1.22" evidence="11"/>
<dbReference type="CDD" id="cd14792">
    <property type="entry name" value="GH27"/>
    <property type="match status" value="1"/>
</dbReference>
<reference evidence="14" key="1">
    <citation type="submission" date="2021-07" db="EMBL/GenBank/DDBJ databases">
        <authorList>
            <person name="Branca A.L. A."/>
        </authorList>
    </citation>
    <scope>NUCLEOTIDE SEQUENCE</scope>
</reference>
<keyword evidence="15" id="KW-1185">Reference proteome</keyword>
<dbReference type="InterPro" id="IPR017853">
    <property type="entry name" value="GH"/>
</dbReference>
<dbReference type="EMBL" id="CAJVOS010000082">
    <property type="protein sequence ID" value="CAG8260051.1"/>
    <property type="molecule type" value="Genomic_DNA"/>
</dbReference>
<evidence type="ECO:0000256" key="5">
    <source>
        <dbReference type="ARBA" id="ARBA00022525"/>
    </source>
</evidence>
<dbReference type="GO" id="GO:0005576">
    <property type="term" value="C:extracellular region"/>
    <property type="evidence" value="ECO:0007669"/>
    <property type="project" value="UniProtKB-SubCell"/>
</dbReference>
<evidence type="ECO:0000256" key="12">
    <source>
        <dbReference type="SAM" id="SignalP"/>
    </source>
</evidence>
<gene>
    <name evidence="14" type="ORF">POLS_LOCUS8982</name>
</gene>
<evidence type="ECO:0000256" key="8">
    <source>
        <dbReference type="ARBA" id="ARBA00023157"/>
    </source>
</evidence>
<organism evidence="14 15">
    <name type="scientific">Penicillium olsonii</name>
    <dbReference type="NCBI Taxonomy" id="99116"/>
    <lineage>
        <taxon>Eukaryota</taxon>
        <taxon>Fungi</taxon>
        <taxon>Dikarya</taxon>
        <taxon>Ascomycota</taxon>
        <taxon>Pezizomycotina</taxon>
        <taxon>Eurotiomycetes</taxon>
        <taxon>Eurotiomycetidae</taxon>
        <taxon>Eurotiales</taxon>
        <taxon>Aspergillaceae</taxon>
        <taxon>Penicillium</taxon>
    </lineage>
</organism>
<dbReference type="PANTHER" id="PTHR11452:SF61">
    <property type="entry name" value="ALPHA-GALACTOSIDASE B-RELATED"/>
    <property type="match status" value="1"/>
</dbReference>
<keyword evidence="10 11" id="KW-0326">Glycosidase</keyword>
<dbReference type="GO" id="GO:0005975">
    <property type="term" value="P:carbohydrate metabolic process"/>
    <property type="evidence" value="ECO:0007669"/>
    <property type="project" value="InterPro"/>
</dbReference>
<dbReference type="PROSITE" id="PS00512">
    <property type="entry name" value="ALPHA_GALACTOSIDASE"/>
    <property type="match status" value="1"/>
</dbReference>
<comment type="catalytic activity">
    <reaction evidence="1 11">
        <text>Hydrolysis of terminal, non-reducing alpha-D-galactose residues in alpha-D-galactosides, including galactose oligosaccharides, galactomannans and galactolipids.</text>
        <dbReference type="EC" id="3.2.1.22"/>
    </reaction>
</comment>
<dbReference type="Pfam" id="PF17801">
    <property type="entry name" value="Melibiase_C"/>
    <property type="match status" value="1"/>
</dbReference>
<dbReference type="InterPro" id="IPR002241">
    <property type="entry name" value="Glyco_hydro_27"/>
</dbReference>
<keyword evidence="5" id="KW-0964">Secreted</keyword>
<protein>
    <recommendedName>
        <fullName evidence="11">Alpha-galactosidase</fullName>
        <ecNumber evidence="11">3.2.1.22</ecNumber>
    </recommendedName>
    <alternativeName>
        <fullName evidence="11">Melibiase</fullName>
    </alternativeName>
</protein>
<dbReference type="InterPro" id="IPR013780">
    <property type="entry name" value="Glyco_hydro_b"/>
</dbReference>
<dbReference type="InterPro" id="IPR000111">
    <property type="entry name" value="Glyco_hydro_27/36_CS"/>
</dbReference>
<evidence type="ECO:0000256" key="4">
    <source>
        <dbReference type="ARBA" id="ARBA00009743"/>
    </source>
</evidence>
<evidence type="ECO:0000313" key="14">
    <source>
        <dbReference type="EMBL" id="CAG8260051.1"/>
    </source>
</evidence>
<evidence type="ECO:0000256" key="2">
    <source>
        <dbReference type="ARBA" id="ARBA00003969"/>
    </source>
</evidence>
<evidence type="ECO:0000259" key="13">
    <source>
        <dbReference type="Pfam" id="PF17801"/>
    </source>
</evidence>